<sequence>MKHIIVTMNNAVYFETTRVTSALHRIGAGFCGTVWSDIDIMPESVAIKREDGGQGRSLQNDSAIHQQLLKVYGSKSTHLFAIPLWHGYIFTDDTKELIHRFPQGYKPCNILLTERIPPLSEIVRRLLIDKYCPPALVSSIAADPNNHDCLVRPYLGKRRRHYTYSTFRVFSLRNFPLHLDQMQDLGLDIYEYAFRMAKALAFMHWSAQVDANDVEFVLAPAKDPALSMYSPALGDHCLWILDFDCCRPMAMDNVGLEQAARAFWRNDPFYPRPGKESEKDIRLWTHFKHSYLEASSNFIGPEDTRRQCLPDHLINIIEAGPLNSGHRCT</sequence>
<evidence type="ECO:0000259" key="1">
    <source>
        <dbReference type="Pfam" id="PF12417"/>
    </source>
</evidence>
<dbReference type="PANTHER" id="PTHR40780">
    <property type="entry name" value="DUF3669 DOMAIN-CONTAINING PROTEIN"/>
    <property type="match status" value="1"/>
</dbReference>
<reference evidence="3" key="1">
    <citation type="submission" date="2019-06" db="EMBL/GenBank/DDBJ databases">
        <title>Draft genome sequence of the griseofulvin-producing fungus Xylaria cubensis strain G536.</title>
        <authorList>
            <person name="Mead M.E."/>
            <person name="Raja H.A."/>
            <person name="Steenwyk J.L."/>
            <person name="Knowles S.L."/>
            <person name="Oberlies N.H."/>
            <person name="Rokas A."/>
        </authorList>
    </citation>
    <scope>NUCLEOTIDE SEQUENCE [LARGE SCALE GENOMIC DNA]</scope>
    <source>
        <strain evidence="3">G536</strain>
    </source>
</reference>
<evidence type="ECO:0000313" key="2">
    <source>
        <dbReference type="EMBL" id="TRX87825.1"/>
    </source>
</evidence>
<dbReference type="InterPro" id="IPR022137">
    <property type="entry name" value="Znf_prot_DUF3669"/>
</dbReference>
<proteinExistence type="predicted"/>
<feature type="domain" description="DUF3669" evidence="1">
    <location>
        <begin position="238"/>
        <end position="299"/>
    </location>
</feature>
<dbReference type="Pfam" id="PF12417">
    <property type="entry name" value="DUF3669"/>
    <property type="match status" value="1"/>
</dbReference>
<keyword evidence="3" id="KW-1185">Reference proteome</keyword>
<dbReference type="AlphaFoldDB" id="A0A553HIP4"/>
<gene>
    <name evidence="2" type="ORF">FHL15_011284</name>
</gene>
<accession>A0A553HIP4</accession>
<evidence type="ECO:0000313" key="3">
    <source>
        <dbReference type="Proteomes" id="UP000319160"/>
    </source>
</evidence>
<dbReference type="PANTHER" id="PTHR40780:SF3">
    <property type="entry name" value="DUF3669 DOMAIN-CONTAINING PROTEIN"/>
    <property type="match status" value="1"/>
</dbReference>
<organism evidence="2 3">
    <name type="scientific">Xylaria flabelliformis</name>
    <dbReference type="NCBI Taxonomy" id="2512241"/>
    <lineage>
        <taxon>Eukaryota</taxon>
        <taxon>Fungi</taxon>
        <taxon>Dikarya</taxon>
        <taxon>Ascomycota</taxon>
        <taxon>Pezizomycotina</taxon>
        <taxon>Sordariomycetes</taxon>
        <taxon>Xylariomycetidae</taxon>
        <taxon>Xylariales</taxon>
        <taxon>Xylariaceae</taxon>
        <taxon>Xylaria</taxon>
    </lineage>
</organism>
<protein>
    <recommendedName>
        <fullName evidence="1">DUF3669 domain-containing protein</fullName>
    </recommendedName>
</protein>
<dbReference type="Proteomes" id="UP000319160">
    <property type="component" value="Unassembled WGS sequence"/>
</dbReference>
<dbReference type="OrthoDB" id="2993351at2759"/>
<name>A0A553HIP4_9PEZI</name>
<dbReference type="EMBL" id="VFLP01000117">
    <property type="protein sequence ID" value="TRX87825.1"/>
    <property type="molecule type" value="Genomic_DNA"/>
</dbReference>
<comment type="caution">
    <text evidence="2">The sequence shown here is derived from an EMBL/GenBank/DDBJ whole genome shotgun (WGS) entry which is preliminary data.</text>
</comment>